<reference evidence="3 4" key="1">
    <citation type="submission" date="2019-06" db="EMBL/GenBank/DDBJ databases">
        <title>Echinicola alkalisoli sp. nov. isolated from saline soil.</title>
        <authorList>
            <person name="Sun J.-Q."/>
            <person name="Xu L."/>
        </authorList>
    </citation>
    <scope>NUCLEOTIDE SEQUENCE [LARGE SCALE GENOMIC DNA]</scope>
    <source>
        <strain evidence="3 4">LN3S3</strain>
    </source>
</reference>
<feature type="domain" description="Chemotaxis methyl-accepting receptor HlyB-like 4HB MCP" evidence="2">
    <location>
        <begin position="7"/>
        <end position="178"/>
    </location>
</feature>
<feature type="transmembrane region" description="Helical" evidence="1">
    <location>
        <begin position="191"/>
        <end position="209"/>
    </location>
</feature>
<accession>A0A514CJU9</accession>
<keyword evidence="1" id="KW-0472">Membrane</keyword>
<evidence type="ECO:0000313" key="3">
    <source>
        <dbReference type="EMBL" id="QDH80060.1"/>
    </source>
</evidence>
<evidence type="ECO:0000313" key="4">
    <source>
        <dbReference type="Proteomes" id="UP000316614"/>
    </source>
</evidence>
<dbReference type="AlphaFoldDB" id="A0A514CJU9"/>
<sequence>MKWIYSIKSRVTIAVLLMVLFVSVFVKNMLDEENVSDLTTSCSTIYQDRLLPESYIYHLSDFLNKKQRLIDKCNRQSDFNALKTLNEGFNAEIDSIIVDFEATYLTAEEAKSLSALNDNIQALYAAENTMQEKGNAGEDFQIAKERSSELIGKASAELLTLSNIQLMVGKQVNDDSKRIMAGSSILTRFETAILVVLGLVINALIFGVISSRSKVKQRPHLN</sequence>
<dbReference type="Proteomes" id="UP000316614">
    <property type="component" value="Chromosome"/>
</dbReference>
<dbReference type="EMBL" id="CP041253">
    <property type="protein sequence ID" value="QDH80060.1"/>
    <property type="molecule type" value="Genomic_DNA"/>
</dbReference>
<gene>
    <name evidence="3" type="ORF">FKX85_13870</name>
</gene>
<dbReference type="OrthoDB" id="1438991at2"/>
<keyword evidence="1" id="KW-1133">Transmembrane helix</keyword>
<dbReference type="InterPro" id="IPR024478">
    <property type="entry name" value="HlyB_4HB_MCP"/>
</dbReference>
<keyword evidence="1" id="KW-0812">Transmembrane</keyword>
<dbReference type="Pfam" id="PF12729">
    <property type="entry name" value="4HB_MCP_1"/>
    <property type="match status" value="1"/>
</dbReference>
<organism evidence="3 4">
    <name type="scientific">Echinicola soli</name>
    <dbReference type="NCBI Taxonomy" id="2591634"/>
    <lineage>
        <taxon>Bacteria</taxon>
        <taxon>Pseudomonadati</taxon>
        <taxon>Bacteroidota</taxon>
        <taxon>Cytophagia</taxon>
        <taxon>Cytophagales</taxon>
        <taxon>Cyclobacteriaceae</taxon>
        <taxon>Echinicola</taxon>
    </lineage>
</organism>
<name>A0A514CJU9_9BACT</name>
<evidence type="ECO:0000256" key="1">
    <source>
        <dbReference type="SAM" id="Phobius"/>
    </source>
</evidence>
<dbReference type="RefSeq" id="WP_141615297.1">
    <property type="nucleotide sequence ID" value="NZ_CP041253.1"/>
</dbReference>
<dbReference type="KEGG" id="echi:FKX85_13870"/>
<protein>
    <recommendedName>
        <fullName evidence="2">Chemotaxis methyl-accepting receptor HlyB-like 4HB MCP domain-containing protein</fullName>
    </recommendedName>
</protein>
<evidence type="ECO:0000259" key="2">
    <source>
        <dbReference type="Pfam" id="PF12729"/>
    </source>
</evidence>
<proteinExistence type="predicted"/>
<keyword evidence="4" id="KW-1185">Reference proteome</keyword>